<sequence length="143" mass="16005">MKQGSCDYKKLAVGRYAFNAMLELQSPLDPAAMIFIAIDYRMPPAITSQSFFKLKTKLCDLLKGIRTVPIVKNVIKDVLKNSNFPTSCPICANVMYNMSNMVVTSEILPEFVPSAGFNLSLNFFNKEALIIDWKLEGSIVKKT</sequence>
<dbReference type="OrthoDB" id="7786537at2759"/>
<gene>
    <name evidence="1" type="primary">106086492</name>
</gene>
<protein>
    <submittedName>
        <fullName evidence="1">Uncharacterized protein</fullName>
    </submittedName>
</protein>
<dbReference type="PANTHER" id="PTHR20898">
    <property type="entry name" value="DAEDALUS ON 3-RELATED-RELATED"/>
    <property type="match status" value="1"/>
</dbReference>
<dbReference type="KEGG" id="scac:106086492"/>
<keyword evidence="2" id="KW-1185">Reference proteome</keyword>
<name>A0A1I8QDX8_STOCA</name>
<dbReference type="AlphaFoldDB" id="A0A1I8QDX8"/>
<evidence type="ECO:0000313" key="2">
    <source>
        <dbReference type="Proteomes" id="UP000095300"/>
    </source>
</evidence>
<dbReference type="SMART" id="SM00697">
    <property type="entry name" value="DM8"/>
    <property type="match status" value="1"/>
</dbReference>
<dbReference type="Proteomes" id="UP000095300">
    <property type="component" value="Unassembled WGS sequence"/>
</dbReference>
<evidence type="ECO:0000313" key="1">
    <source>
        <dbReference type="EnsemblMetazoa" id="SCAU016192-PA"/>
    </source>
</evidence>
<dbReference type="Pfam" id="PF06477">
    <property type="entry name" value="DUF1091"/>
    <property type="match status" value="1"/>
</dbReference>
<accession>A0A1I8QDX8</accession>
<dbReference type="EnsemblMetazoa" id="SCAU016192-RA">
    <property type="protein sequence ID" value="SCAU016192-PA"/>
    <property type="gene ID" value="SCAU016192"/>
</dbReference>
<proteinExistence type="predicted"/>
<dbReference type="VEuPathDB" id="VectorBase:SCAU016192"/>
<reference evidence="1" key="1">
    <citation type="submission" date="2020-05" db="UniProtKB">
        <authorList>
            <consortium name="EnsemblMetazoa"/>
        </authorList>
    </citation>
    <scope>IDENTIFICATION</scope>
    <source>
        <strain evidence="1">USDA</strain>
    </source>
</reference>
<organism evidence="1 2">
    <name type="scientific">Stomoxys calcitrans</name>
    <name type="common">Stable fly</name>
    <name type="synonym">Conops calcitrans</name>
    <dbReference type="NCBI Taxonomy" id="35570"/>
    <lineage>
        <taxon>Eukaryota</taxon>
        <taxon>Metazoa</taxon>
        <taxon>Ecdysozoa</taxon>
        <taxon>Arthropoda</taxon>
        <taxon>Hexapoda</taxon>
        <taxon>Insecta</taxon>
        <taxon>Pterygota</taxon>
        <taxon>Neoptera</taxon>
        <taxon>Endopterygota</taxon>
        <taxon>Diptera</taxon>
        <taxon>Brachycera</taxon>
        <taxon>Muscomorpha</taxon>
        <taxon>Muscoidea</taxon>
        <taxon>Muscidae</taxon>
        <taxon>Stomoxys</taxon>
    </lineage>
</organism>
<dbReference type="InterPro" id="IPR010512">
    <property type="entry name" value="DUF1091"/>
</dbReference>